<name>A0ABX8QLR2_9ACTN</name>
<protein>
    <submittedName>
        <fullName evidence="1">Uncharacterized protein</fullName>
    </submittedName>
</protein>
<organism evidence="1 2">
    <name type="scientific">Actinomadura graeca</name>
    <dbReference type="NCBI Taxonomy" id="2750812"/>
    <lineage>
        <taxon>Bacteria</taxon>
        <taxon>Bacillati</taxon>
        <taxon>Actinomycetota</taxon>
        <taxon>Actinomycetes</taxon>
        <taxon>Streptosporangiales</taxon>
        <taxon>Thermomonosporaceae</taxon>
        <taxon>Actinomadura</taxon>
    </lineage>
</organism>
<accession>A0ABX8QLR2</accession>
<dbReference type="RefSeq" id="WP_231332626.1">
    <property type="nucleotide sequence ID" value="NZ_CP059572.1"/>
</dbReference>
<evidence type="ECO:0000313" key="2">
    <source>
        <dbReference type="Proteomes" id="UP001049518"/>
    </source>
</evidence>
<proteinExistence type="predicted"/>
<gene>
    <name evidence="1" type="ORF">AGRA3207_000173</name>
</gene>
<evidence type="ECO:0000313" key="1">
    <source>
        <dbReference type="EMBL" id="QXJ19611.1"/>
    </source>
</evidence>
<keyword evidence="2" id="KW-1185">Reference proteome</keyword>
<dbReference type="Proteomes" id="UP001049518">
    <property type="component" value="Chromosome"/>
</dbReference>
<sequence>MAAGTRVEIDAAALRRVTADVAMLGPELSLAGRRIAIAASATTPPGGRRTRRFDAQMTITPPRAASGRAVVYVGTSWPLAHLFEFGSLNTPPLRPLTRAAQASGLRFEEGPPP</sequence>
<reference evidence="1" key="1">
    <citation type="submission" date="2020-07" db="EMBL/GenBank/DDBJ databases">
        <authorList>
            <person name="Tarantini F.S."/>
            <person name="Hong K.W."/>
            <person name="Chan K.G."/>
        </authorList>
    </citation>
    <scope>NUCLEOTIDE SEQUENCE</scope>
    <source>
        <strain evidence="1">32-07</strain>
    </source>
</reference>
<dbReference type="EMBL" id="CP059572">
    <property type="protein sequence ID" value="QXJ19611.1"/>
    <property type="molecule type" value="Genomic_DNA"/>
</dbReference>